<evidence type="ECO:0000313" key="2">
    <source>
        <dbReference type="WBParaSite" id="PS1159_v2.g12494.t1"/>
    </source>
</evidence>
<sequence>MILITLIIATLLFPQGYGYISPKMNETAVKENEKLLRNCDRQLEELRNCKIEPHFDVISDGRPLDSYLCSFEGTGNATILLAGNSFVMRQYESIIKVSKHKFKKLYLATQSMCTIFTRQNEAIWKCNYVSNRLKEFMTVLKPDLMIVTQRLSVGNLFNTPLSTFEDAKNDSITTVMKEYWKEYSELTKKIIIIEPHPTMYDSPKENLAKLLSLNASLDNYYISQKDYNAEVNPGWWRTLASIENCPKCSTISIRQNFCHNSTKECDIYDHQKFLTYYCDPGHFTTIGVEKFIQDLAAAINKAI</sequence>
<organism evidence="1 2">
    <name type="scientific">Panagrolaimus sp. PS1159</name>
    <dbReference type="NCBI Taxonomy" id="55785"/>
    <lineage>
        <taxon>Eukaryota</taxon>
        <taxon>Metazoa</taxon>
        <taxon>Ecdysozoa</taxon>
        <taxon>Nematoda</taxon>
        <taxon>Chromadorea</taxon>
        <taxon>Rhabditida</taxon>
        <taxon>Tylenchina</taxon>
        <taxon>Panagrolaimomorpha</taxon>
        <taxon>Panagrolaimoidea</taxon>
        <taxon>Panagrolaimidae</taxon>
        <taxon>Panagrolaimus</taxon>
    </lineage>
</organism>
<dbReference type="WBParaSite" id="PS1159_v2.g12494.t1">
    <property type="protein sequence ID" value="PS1159_v2.g12494.t1"/>
    <property type="gene ID" value="PS1159_v2.g12494"/>
</dbReference>
<name>A0AC35F2U5_9BILA</name>
<accession>A0AC35F2U5</accession>
<proteinExistence type="predicted"/>
<protein>
    <submittedName>
        <fullName evidence="2">SGNH domain-containing protein</fullName>
    </submittedName>
</protein>
<reference evidence="2" key="1">
    <citation type="submission" date="2022-11" db="UniProtKB">
        <authorList>
            <consortium name="WormBaseParasite"/>
        </authorList>
    </citation>
    <scope>IDENTIFICATION</scope>
</reference>
<dbReference type="Proteomes" id="UP000887580">
    <property type="component" value="Unplaced"/>
</dbReference>
<evidence type="ECO:0000313" key="1">
    <source>
        <dbReference type="Proteomes" id="UP000887580"/>
    </source>
</evidence>